<keyword evidence="1" id="KW-0732">Signal</keyword>
<dbReference type="InterPro" id="IPR051411">
    <property type="entry name" value="Polyketide_trans_af380"/>
</dbReference>
<dbReference type="PANTHER" id="PTHR47751:SF1">
    <property type="entry name" value="SUPERFAMILY HYDROLASE, PUTATIVE (AFU_ORTHOLOGUE AFUA_2G16580)-RELATED"/>
    <property type="match status" value="1"/>
</dbReference>
<reference evidence="4" key="1">
    <citation type="submission" date="2020-08" db="EMBL/GenBank/DDBJ databases">
        <title>Genomic Encyclopedia of Type Strains, Phase IV (KMG-IV): sequencing the most valuable type-strain genomes for metagenomic binning, comparative biology and taxonomic classification.</title>
        <authorList>
            <person name="Goeker M."/>
        </authorList>
    </citation>
    <scope>NUCLEOTIDE SEQUENCE [LARGE SCALE GENOMIC DNA]</scope>
    <source>
        <strain evidence="4">DSM 105720</strain>
    </source>
</reference>
<keyword evidence="5" id="KW-1185">Reference proteome</keyword>
<dbReference type="SUPFAM" id="SSF53474">
    <property type="entry name" value="alpha/beta-Hydrolases"/>
    <property type="match status" value="1"/>
</dbReference>
<feature type="chain" id="PRO_5032612707" evidence="1">
    <location>
        <begin position="24"/>
        <end position="557"/>
    </location>
</feature>
<dbReference type="GO" id="GO:0016787">
    <property type="term" value="F:hydrolase activity"/>
    <property type="evidence" value="ECO:0007669"/>
    <property type="project" value="InterPro"/>
</dbReference>
<dbReference type="Pfam" id="PF02627">
    <property type="entry name" value="CMD"/>
    <property type="match status" value="2"/>
</dbReference>
<evidence type="ECO:0000313" key="4">
    <source>
        <dbReference type="EMBL" id="MBB4045894.1"/>
    </source>
</evidence>
<name>A0A840D8W4_9BACE</name>
<dbReference type="Gene3D" id="3.40.50.1820">
    <property type="entry name" value="alpha/beta hydrolase"/>
    <property type="match status" value="1"/>
</dbReference>
<evidence type="ECO:0000313" key="5">
    <source>
        <dbReference type="Proteomes" id="UP000560658"/>
    </source>
</evidence>
<organism evidence="4 5">
    <name type="scientific">Bacteroides reticulotermitis</name>
    <dbReference type="NCBI Taxonomy" id="1133319"/>
    <lineage>
        <taxon>Bacteria</taxon>
        <taxon>Pseudomonadati</taxon>
        <taxon>Bacteroidota</taxon>
        <taxon>Bacteroidia</taxon>
        <taxon>Bacteroidales</taxon>
        <taxon>Bacteroidaceae</taxon>
        <taxon>Bacteroides</taxon>
    </lineage>
</organism>
<evidence type="ECO:0000259" key="3">
    <source>
        <dbReference type="Pfam" id="PF02627"/>
    </source>
</evidence>
<dbReference type="Gene3D" id="1.20.1290.10">
    <property type="entry name" value="AhpD-like"/>
    <property type="match status" value="1"/>
</dbReference>
<dbReference type="Proteomes" id="UP000560658">
    <property type="component" value="Unassembled WGS sequence"/>
</dbReference>
<dbReference type="GO" id="GO:0051920">
    <property type="term" value="F:peroxiredoxin activity"/>
    <property type="evidence" value="ECO:0007669"/>
    <property type="project" value="InterPro"/>
</dbReference>
<dbReference type="InterPro" id="IPR029032">
    <property type="entry name" value="AhpD-like"/>
</dbReference>
<evidence type="ECO:0000256" key="1">
    <source>
        <dbReference type="SAM" id="SignalP"/>
    </source>
</evidence>
<feature type="domain" description="Carboxymuconolactone decarboxylase-like" evidence="3">
    <location>
        <begin position="19"/>
        <end position="87"/>
    </location>
</feature>
<dbReference type="EMBL" id="JACIER010000019">
    <property type="protein sequence ID" value="MBB4045894.1"/>
    <property type="molecule type" value="Genomic_DNA"/>
</dbReference>
<comment type="caution">
    <text evidence="4">The sequence shown here is derived from an EMBL/GenBank/DDBJ whole genome shotgun (WGS) entry which is preliminary data.</text>
</comment>
<dbReference type="PANTHER" id="PTHR47751">
    <property type="entry name" value="SUPERFAMILY HYDROLASE, PUTATIVE (AFU_ORTHOLOGUE AFUA_2G16580)-RELATED"/>
    <property type="match status" value="1"/>
</dbReference>
<dbReference type="AlphaFoldDB" id="A0A840D8W4"/>
<accession>A0A840D8W4</accession>
<evidence type="ECO:0000259" key="2">
    <source>
        <dbReference type="Pfam" id="PF01738"/>
    </source>
</evidence>
<dbReference type="RefSeq" id="WP_044164474.1">
    <property type="nucleotide sequence ID" value="NZ_JACIER010000019.1"/>
</dbReference>
<feature type="signal peptide" evidence="1">
    <location>
        <begin position="1"/>
        <end position="23"/>
    </location>
</feature>
<dbReference type="InterPro" id="IPR029058">
    <property type="entry name" value="AB_hydrolase_fold"/>
</dbReference>
<feature type="domain" description="Dienelactone hydrolase" evidence="2">
    <location>
        <begin position="282"/>
        <end position="393"/>
    </location>
</feature>
<feature type="domain" description="Carboxymuconolactone decarboxylase-like" evidence="3">
    <location>
        <begin position="149"/>
        <end position="233"/>
    </location>
</feature>
<protein>
    <submittedName>
        <fullName evidence="4">Uncharacterized protein</fullName>
    </submittedName>
</protein>
<dbReference type="Pfam" id="PF01738">
    <property type="entry name" value="DLH"/>
    <property type="match status" value="1"/>
</dbReference>
<proteinExistence type="predicted"/>
<dbReference type="SUPFAM" id="SSF69118">
    <property type="entry name" value="AhpD-like"/>
    <property type="match status" value="1"/>
</dbReference>
<dbReference type="InterPro" id="IPR003779">
    <property type="entry name" value="CMD-like"/>
</dbReference>
<dbReference type="InterPro" id="IPR002925">
    <property type="entry name" value="Dienelactn_hydro"/>
</dbReference>
<sequence length="557" mass="61720">MNKVNLYIGLVSLLLSISGNIHAQNNMLSKKQEKMVTISSFAAKGELDKLHVELNAGLDAGLTVNEVKEVLVHLYAYCGFPRSLRGLQTFMTVLDERKARGINDTWGREASPITDTRDKYERGKEILAELAGVTPPEGRATAGYAGFSPEIETFLKEHLFADIFERDVLTYAQREMVTVSVLMSIGGVEPMLNSHMNLSINVGITPAHLKEMIRIIEVNIGGKEANAASTVLNEVLQSKGLRIDTQSSEVINGVKVEKVSFRNRIDINVVGNLYYPSNLDIQRKYPAIVVGHTFTGVKEQTSGLHAQRLAELGYVALAFDASFWGESGGTPRNIEVPEIRVEDFSAAVDFLSNLAIVDKDRIGGLGICGGGGYIVSAAAIDHRIKAIATVSMYDLGRARRQGLGDAISYEQRMNTLDRIGELRTKEFRGEARTNTLGVPAQITEADTENTREFYDYYRTPRAQHPRTDTSYSLTSQAPMMNFFPFVQIETISPRPLLFIVGERAVSAYFSEEAYRKAAEPKELFVVPGASHVDLYDRPESLSISLPKLDSFFKQYLK</sequence>
<dbReference type="Gene3D" id="1.10.10.800">
    <property type="match status" value="1"/>
</dbReference>
<gene>
    <name evidence="4" type="ORF">GGR06_003717</name>
</gene>